<dbReference type="AlphaFoldDB" id="A0A3A3G858"/>
<evidence type="ECO:0000313" key="2">
    <source>
        <dbReference type="Proteomes" id="UP000266177"/>
    </source>
</evidence>
<proteinExistence type="predicted"/>
<name>A0A3A3G858_PANTH</name>
<gene>
    <name evidence="1" type="ORF">DQX05_29875</name>
</gene>
<dbReference type="OrthoDB" id="1906821at2"/>
<dbReference type="Proteomes" id="UP000266177">
    <property type="component" value="Unassembled WGS sequence"/>
</dbReference>
<sequence>MKPSEFIKAYTLFDSLVEDLEYNEAKKQLRMTLVLCQWKQSFYVETEPEMQLGILIFSDVTFYKTEPHLFNLDSSEILEVDVLPFDGEGERIKIVLNGLDDVIVLIIQSNEIEWKEIKTVDGQ</sequence>
<evidence type="ECO:0000313" key="1">
    <source>
        <dbReference type="EMBL" id="RJG15188.1"/>
    </source>
</evidence>
<protein>
    <submittedName>
        <fullName evidence="1">Uncharacterized protein</fullName>
    </submittedName>
</protein>
<accession>A0A3A3G858</accession>
<comment type="caution">
    <text evidence="1">The sequence shown here is derived from an EMBL/GenBank/DDBJ whole genome shotgun (WGS) entry which is preliminary data.</text>
</comment>
<organism evidence="1 2">
    <name type="scientific">Paenibacillus thiaminolyticus</name>
    <name type="common">Bacillus thiaminolyticus</name>
    <dbReference type="NCBI Taxonomy" id="49283"/>
    <lineage>
        <taxon>Bacteria</taxon>
        <taxon>Bacillati</taxon>
        <taxon>Bacillota</taxon>
        <taxon>Bacilli</taxon>
        <taxon>Bacillales</taxon>
        <taxon>Paenibacillaceae</taxon>
        <taxon>Paenibacillus</taxon>
    </lineage>
</organism>
<reference evidence="1 2" key="1">
    <citation type="submission" date="2018-09" db="EMBL/GenBank/DDBJ databases">
        <title>Paenibacillus SK2017-BO5.</title>
        <authorList>
            <person name="Piskunova J.V."/>
            <person name="Dubiley S.A."/>
            <person name="Severinov K.V."/>
        </authorList>
    </citation>
    <scope>NUCLEOTIDE SEQUENCE [LARGE SCALE GENOMIC DNA]</scope>
    <source>
        <strain evidence="1 2">BO5</strain>
    </source>
</reference>
<dbReference type="RefSeq" id="WP_119796864.1">
    <property type="nucleotide sequence ID" value="NZ_QYZD01000082.1"/>
</dbReference>
<dbReference type="EMBL" id="QYZD01000082">
    <property type="protein sequence ID" value="RJG15188.1"/>
    <property type="molecule type" value="Genomic_DNA"/>
</dbReference>